<organism evidence="2 3">
    <name type="scientific">Lolium multiflorum</name>
    <name type="common">Italian ryegrass</name>
    <name type="synonym">Lolium perenne subsp. multiflorum</name>
    <dbReference type="NCBI Taxonomy" id="4521"/>
    <lineage>
        <taxon>Eukaryota</taxon>
        <taxon>Viridiplantae</taxon>
        <taxon>Streptophyta</taxon>
        <taxon>Embryophyta</taxon>
        <taxon>Tracheophyta</taxon>
        <taxon>Spermatophyta</taxon>
        <taxon>Magnoliopsida</taxon>
        <taxon>Liliopsida</taxon>
        <taxon>Poales</taxon>
        <taxon>Poaceae</taxon>
        <taxon>BOP clade</taxon>
        <taxon>Pooideae</taxon>
        <taxon>Poodae</taxon>
        <taxon>Poeae</taxon>
        <taxon>Poeae Chloroplast Group 2 (Poeae type)</taxon>
        <taxon>Loliodinae</taxon>
        <taxon>Loliinae</taxon>
        <taxon>Lolium</taxon>
    </lineage>
</organism>
<proteinExistence type="predicted"/>
<dbReference type="InterPro" id="IPR029016">
    <property type="entry name" value="GAF-like_dom_sf"/>
</dbReference>
<evidence type="ECO:0000256" key="1">
    <source>
        <dbReference type="SAM" id="MobiDB-lite"/>
    </source>
</evidence>
<keyword evidence="3" id="KW-1185">Reference proteome</keyword>
<dbReference type="Gene3D" id="3.30.450.270">
    <property type="match status" value="1"/>
</dbReference>
<sequence>MGSAPWPRAGHVALVRRWQSLPPDPRNAATRQLARKKMERSRGENRGAAALAPAALSRHGAASSASTWYSQELLLHTNIDIKSTHLRQIFRNGNHDLESDTQRHTTVEWFNQGRDVFVKACFKFCLETARAPGQGCAAQTTLDAELNAEYEESVVTSLTTPSWLKPRGRSTCAAGRWEKVIAYLQHSEGKATGCLVTGTPDLMKPTEFPATAAQCLAVPGLPFRQSQDPVIARWKHGALRGTTQLSPSVYGEHEFSASLVWLLVNENEEDDEAESEQPAQQQKKKKLWGLLVCLHESPRYPFQPVVCEFLAQVFAVHINRSWVQKQLREKNILRMQTMLSDILFREASPLTIVSGTPNIMDLVKCDGAALYNHGGARNSVCVMLQPESQMNLAFWLSDVHQGFHWPEY</sequence>
<evidence type="ECO:0000313" key="3">
    <source>
        <dbReference type="Proteomes" id="UP001231189"/>
    </source>
</evidence>
<dbReference type="EMBL" id="JAUUTY010000004">
    <property type="protein sequence ID" value="KAK1644514.1"/>
    <property type="molecule type" value="Genomic_DNA"/>
</dbReference>
<dbReference type="SUPFAM" id="SSF55781">
    <property type="entry name" value="GAF domain-like"/>
    <property type="match status" value="2"/>
</dbReference>
<reference evidence="2" key="1">
    <citation type="submission" date="2023-07" db="EMBL/GenBank/DDBJ databases">
        <title>A chromosome-level genome assembly of Lolium multiflorum.</title>
        <authorList>
            <person name="Chen Y."/>
            <person name="Copetti D."/>
            <person name="Kolliker R."/>
            <person name="Studer B."/>
        </authorList>
    </citation>
    <scope>NUCLEOTIDE SEQUENCE</scope>
    <source>
        <strain evidence="2">02402/16</strain>
        <tissue evidence="2">Leaf</tissue>
    </source>
</reference>
<dbReference type="AlphaFoldDB" id="A0AAD8S3D3"/>
<gene>
    <name evidence="2" type="ORF">QYE76_062319</name>
</gene>
<feature type="region of interest" description="Disordered" evidence="1">
    <location>
        <begin position="20"/>
        <end position="52"/>
    </location>
</feature>
<comment type="caution">
    <text evidence="2">The sequence shown here is derived from an EMBL/GenBank/DDBJ whole genome shotgun (WGS) entry which is preliminary data.</text>
</comment>
<protein>
    <submittedName>
        <fullName evidence="2">Uncharacterized protein</fullName>
    </submittedName>
</protein>
<dbReference type="Proteomes" id="UP001231189">
    <property type="component" value="Unassembled WGS sequence"/>
</dbReference>
<name>A0AAD8S3D3_LOLMU</name>
<dbReference type="Gene3D" id="3.30.450.40">
    <property type="match status" value="1"/>
</dbReference>
<dbReference type="InterPro" id="IPR043150">
    <property type="entry name" value="Phytochrome_PHY_sf"/>
</dbReference>
<evidence type="ECO:0000313" key="2">
    <source>
        <dbReference type="EMBL" id="KAK1644514.1"/>
    </source>
</evidence>
<accession>A0AAD8S3D3</accession>